<comment type="similarity">
    <text evidence="1">Belongs to the ABC transporter superfamily. ABCG family. Eye pigment precursor importer (TC 3.A.1.204) subfamily.</text>
</comment>
<evidence type="ECO:0000256" key="2">
    <source>
        <dbReference type="ARBA" id="ARBA00022448"/>
    </source>
</evidence>
<feature type="compositionally biased region" description="Low complexity" evidence="3">
    <location>
        <begin position="249"/>
        <end position="271"/>
    </location>
</feature>
<name>A0A426YT56_ENSVE</name>
<organism evidence="4 5">
    <name type="scientific">Ensete ventricosum</name>
    <name type="common">Abyssinian banana</name>
    <name type="synonym">Musa ensete</name>
    <dbReference type="NCBI Taxonomy" id="4639"/>
    <lineage>
        <taxon>Eukaryota</taxon>
        <taxon>Viridiplantae</taxon>
        <taxon>Streptophyta</taxon>
        <taxon>Embryophyta</taxon>
        <taxon>Tracheophyta</taxon>
        <taxon>Spermatophyta</taxon>
        <taxon>Magnoliopsida</taxon>
        <taxon>Liliopsida</taxon>
        <taxon>Zingiberales</taxon>
        <taxon>Musaceae</taxon>
        <taxon>Ensete</taxon>
    </lineage>
</organism>
<feature type="region of interest" description="Disordered" evidence="3">
    <location>
        <begin position="38"/>
        <end position="58"/>
    </location>
</feature>
<keyword evidence="2" id="KW-0813">Transport</keyword>
<dbReference type="InterPro" id="IPR052215">
    <property type="entry name" value="Plant_ABCG"/>
</dbReference>
<dbReference type="EMBL" id="AMZH03010352">
    <property type="protein sequence ID" value="RRT54908.1"/>
    <property type="molecule type" value="Genomic_DNA"/>
</dbReference>
<dbReference type="AlphaFoldDB" id="A0A426YT56"/>
<gene>
    <name evidence="4" type="ORF">B296_00028639</name>
</gene>
<reference evidence="4 5" key="1">
    <citation type="journal article" date="2014" name="Agronomy (Basel)">
        <title>A Draft Genome Sequence for Ensete ventricosum, the Drought-Tolerant Tree Against Hunger.</title>
        <authorList>
            <person name="Harrison J."/>
            <person name="Moore K.A."/>
            <person name="Paszkiewicz K."/>
            <person name="Jones T."/>
            <person name="Grant M."/>
            <person name="Ambacheew D."/>
            <person name="Muzemil S."/>
            <person name="Studholme D.J."/>
        </authorList>
    </citation>
    <scope>NUCLEOTIDE SEQUENCE [LARGE SCALE GENOMIC DNA]</scope>
</reference>
<evidence type="ECO:0000256" key="3">
    <source>
        <dbReference type="SAM" id="MobiDB-lite"/>
    </source>
</evidence>
<evidence type="ECO:0000256" key="1">
    <source>
        <dbReference type="ARBA" id="ARBA00005814"/>
    </source>
</evidence>
<evidence type="ECO:0000313" key="5">
    <source>
        <dbReference type="Proteomes" id="UP000287651"/>
    </source>
</evidence>
<accession>A0A426YT56</accession>
<proteinExistence type="inferred from homology"/>
<feature type="region of interest" description="Disordered" evidence="3">
    <location>
        <begin position="244"/>
        <end position="271"/>
    </location>
</feature>
<dbReference type="Proteomes" id="UP000287651">
    <property type="component" value="Unassembled WGS sequence"/>
</dbReference>
<dbReference type="PANTHER" id="PTHR48042">
    <property type="entry name" value="ABC TRANSPORTER G FAMILY MEMBER 11"/>
    <property type="match status" value="1"/>
</dbReference>
<dbReference type="PANTHER" id="PTHR48042:SF11">
    <property type="entry name" value="ABC TRANSPORTER G FAMILY MEMBER 11"/>
    <property type="match status" value="1"/>
</dbReference>
<protein>
    <submittedName>
        <fullName evidence="4">Uncharacterized protein</fullName>
    </submittedName>
</protein>
<comment type="caution">
    <text evidence="4">The sequence shown here is derived from an EMBL/GenBank/DDBJ whole genome shotgun (WGS) entry which is preliminary data.</text>
</comment>
<sequence>MRRLMEFYSRSQYSYAAKQKVDEISRICDRGGELDDGHSQCRPKFSHGNHNRSRDSGLLFDNQTPDLPKIPGEYVLENVFQIDVNRSKWWDLSVLYSMVIIYRIIFFIMIKINEDVTPWVRGYIARRRMQQKSSFERQHSSADLTNRTPSLRGYVVETDSAFCRRSNNKRSIDPYGHPSSLVILEKEIIHPHFRWRLRRHPDPRRFFSAIRRSQIYVDYGLLYTIQQRRSSLFLSAACRTTGAKPLATSRRSPSPFPAFSDAGSPTSSPTAATSYFQIGKTRQIRPPLTSDISHEKLLLRPCLYSLPRVLSLLSSGYRMPDLSGDHLTNTELVLLLLHDIQGSHQFPTLYNQTRNILSNFTLDLAYAARLRSCCPCFSWKYNHCRYYSNTGFVERIEVLDFYFLLDDDIGLYFCQHRLSTPVPLLLSL</sequence>
<evidence type="ECO:0000313" key="4">
    <source>
        <dbReference type="EMBL" id="RRT54908.1"/>
    </source>
</evidence>